<organism evidence="2 3">
    <name type="scientific">Tunturiibacter lichenicola</name>
    <dbReference type="NCBI Taxonomy" id="2051959"/>
    <lineage>
        <taxon>Bacteria</taxon>
        <taxon>Pseudomonadati</taxon>
        <taxon>Acidobacteriota</taxon>
        <taxon>Terriglobia</taxon>
        <taxon>Terriglobales</taxon>
        <taxon>Acidobacteriaceae</taxon>
        <taxon>Tunturiibacter</taxon>
    </lineage>
</organism>
<gene>
    <name evidence="2" type="ORF">HDF12_003782</name>
</gene>
<proteinExistence type="predicted"/>
<dbReference type="InterPro" id="IPR045385">
    <property type="entry name" value="DUF6526"/>
</dbReference>
<reference evidence="2 3" key="1">
    <citation type="submission" date="2020-07" db="EMBL/GenBank/DDBJ databases">
        <title>Genomic Encyclopedia of Type Strains, Phase IV (KMG-V): Genome sequencing to study the core and pangenomes of soil and plant-associated prokaryotes.</title>
        <authorList>
            <person name="Whitman W."/>
        </authorList>
    </citation>
    <scope>NUCLEOTIDE SEQUENCE [LARGE SCALE GENOMIC DNA]</scope>
    <source>
        <strain evidence="2 3">M8UP30</strain>
    </source>
</reference>
<evidence type="ECO:0000313" key="3">
    <source>
        <dbReference type="Proteomes" id="UP000534186"/>
    </source>
</evidence>
<name>A0A7Y9T3X6_9BACT</name>
<keyword evidence="1" id="KW-0812">Transmembrane</keyword>
<dbReference type="Proteomes" id="UP000534186">
    <property type="component" value="Unassembled WGS sequence"/>
</dbReference>
<dbReference type="AlphaFoldDB" id="A0A7Y9T3X6"/>
<feature type="transmembrane region" description="Helical" evidence="1">
    <location>
        <begin position="47"/>
        <end position="64"/>
    </location>
</feature>
<keyword evidence="1" id="KW-1133">Transmembrane helix</keyword>
<evidence type="ECO:0000313" key="2">
    <source>
        <dbReference type="EMBL" id="NYF53383.1"/>
    </source>
</evidence>
<comment type="caution">
    <text evidence="2">The sequence shown here is derived from an EMBL/GenBank/DDBJ whole genome shotgun (WGS) entry which is preliminary data.</text>
</comment>
<accession>A0A7Y9T3X6</accession>
<sequence>MPAPQNFKNHARFYPLFHFIILPLLLLNLVFSIYITIHNWPGYQHTHLWGIVMAIVFFLMAGAARGSSLKAQDRIIRLEERLRLAALLPAADRAHIDELTVPQLIALRFASDAELPDLAHRALTKNMDPKAIKQAIVNWRPDNQRI</sequence>
<dbReference type="Pfam" id="PF20136">
    <property type="entry name" value="DUF6526"/>
    <property type="match status" value="1"/>
</dbReference>
<evidence type="ECO:0000256" key="1">
    <source>
        <dbReference type="SAM" id="Phobius"/>
    </source>
</evidence>
<dbReference type="EMBL" id="JACCCV010000002">
    <property type="protein sequence ID" value="NYF53383.1"/>
    <property type="molecule type" value="Genomic_DNA"/>
</dbReference>
<keyword evidence="1" id="KW-0472">Membrane</keyword>
<protein>
    <submittedName>
        <fullName evidence="2">Uncharacterized protein</fullName>
    </submittedName>
</protein>
<feature type="transmembrane region" description="Helical" evidence="1">
    <location>
        <begin position="12"/>
        <end position="35"/>
    </location>
</feature>